<evidence type="ECO:0000256" key="12">
    <source>
        <dbReference type="PIRNR" id="PIRNR009343"/>
    </source>
</evidence>
<evidence type="ECO:0000256" key="10">
    <source>
        <dbReference type="ARBA" id="ARBA00023242"/>
    </source>
</evidence>
<dbReference type="Pfam" id="PF00856">
    <property type="entry name" value="SET"/>
    <property type="match status" value="1"/>
</dbReference>
<feature type="binding site" evidence="14">
    <location>
        <position position="399"/>
    </location>
    <ligand>
        <name>Zn(2+)</name>
        <dbReference type="ChEBI" id="CHEBI:29105"/>
        <label>1</label>
    </ligand>
</feature>
<feature type="domain" description="Chromo" evidence="16">
    <location>
        <begin position="197"/>
        <end position="256"/>
    </location>
</feature>
<evidence type="ECO:0000256" key="7">
    <source>
        <dbReference type="ARBA" id="ARBA00022723"/>
    </source>
</evidence>
<feature type="binding site" evidence="14">
    <location>
        <position position="626"/>
    </location>
    <ligand>
        <name>Zn(2+)</name>
        <dbReference type="ChEBI" id="CHEBI:29105"/>
        <label>4</label>
    </ligand>
</feature>
<dbReference type="Gene3D" id="3.40.50.300">
    <property type="entry name" value="P-loop containing nucleotide triphosphate hydrolases"/>
    <property type="match status" value="1"/>
</dbReference>
<evidence type="ECO:0000259" key="16">
    <source>
        <dbReference type="PROSITE" id="PS50013"/>
    </source>
</evidence>
<name>A0A9R1TI94_9HYME</name>
<evidence type="ECO:0000313" key="21">
    <source>
        <dbReference type="RefSeq" id="XP_011309925.1"/>
    </source>
</evidence>
<feature type="binding site" evidence="14">
    <location>
        <position position="535"/>
    </location>
    <ligand>
        <name>Zn(2+)</name>
        <dbReference type="ChEBI" id="CHEBI:29105"/>
        <label>4</label>
    </ligand>
</feature>
<feature type="binding site" evidence="14">
    <location>
        <position position="388"/>
    </location>
    <ligand>
        <name>Zn(2+)</name>
        <dbReference type="ChEBI" id="CHEBI:29105"/>
        <label>2</label>
    </ligand>
</feature>
<dbReference type="PANTHER" id="PTHR46223">
    <property type="entry name" value="HISTONE-LYSINE N-METHYLTRANSFERASE SUV39H"/>
    <property type="match status" value="1"/>
</dbReference>
<evidence type="ECO:0000256" key="4">
    <source>
        <dbReference type="ARBA" id="ARBA00022603"/>
    </source>
</evidence>
<feature type="binding site" evidence="14">
    <location>
        <position position="427"/>
    </location>
    <ligand>
        <name>Zn(2+)</name>
        <dbReference type="ChEBI" id="CHEBI:29105"/>
        <label>2</label>
    </ligand>
</feature>
<keyword evidence="8 12" id="KW-0862">Zinc</keyword>
<dbReference type="InterPro" id="IPR011381">
    <property type="entry name" value="H3-K9_MeTrfase_SUV39H1/2-like"/>
</dbReference>
<feature type="binding site" evidence="13">
    <location>
        <begin position="532"/>
        <end position="533"/>
    </location>
    <ligand>
        <name>S-adenosyl-L-methionine</name>
        <dbReference type="ChEBI" id="CHEBI:59789"/>
    </ligand>
</feature>
<dbReference type="PROSITE" id="PS50280">
    <property type="entry name" value="SET"/>
    <property type="match status" value="1"/>
</dbReference>
<dbReference type="InterPro" id="IPR046341">
    <property type="entry name" value="SET_dom_sf"/>
</dbReference>
<keyword evidence="20" id="KW-1185">Reference proteome</keyword>
<dbReference type="CDD" id="cd10542">
    <property type="entry name" value="SET_SUV39H"/>
    <property type="match status" value="1"/>
</dbReference>
<keyword evidence="11" id="KW-0137">Centromere</keyword>
<evidence type="ECO:0000256" key="6">
    <source>
        <dbReference type="ARBA" id="ARBA00022691"/>
    </source>
</evidence>
<dbReference type="Pfam" id="PF05033">
    <property type="entry name" value="Pre-SET"/>
    <property type="match status" value="1"/>
</dbReference>
<dbReference type="PROSITE" id="PS50867">
    <property type="entry name" value="PRE_SET"/>
    <property type="match status" value="1"/>
</dbReference>
<dbReference type="CDD" id="cd00024">
    <property type="entry name" value="CD_CSD"/>
    <property type="match status" value="1"/>
</dbReference>
<dbReference type="GO" id="GO:0008270">
    <property type="term" value="F:zinc ion binding"/>
    <property type="evidence" value="ECO:0007669"/>
    <property type="project" value="UniProtKB-UniRule"/>
</dbReference>
<dbReference type="InterPro" id="IPR007728">
    <property type="entry name" value="Pre-SET_dom"/>
</dbReference>
<dbReference type="InterPro" id="IPR023779">
    <property type="entry name" value="Chromodomain_CS"/>
</dbReference>
<dbReference type="InterPro" id="IPR003616">
    <property type="entry name" value="Post-SET_dom"/>
</dbReference>
<dbReference type="SMART" id="SM00298">
    <property type="entry name" value="CHROMO"/>
    <property type="match status" value="1"/>
</dbReference>
<dbReference type="SUPFAM" id="SSF82199">
    <property type="entry name" value="SET domain"/>
    <property type="match status" value="1"/>
</dbReference>
<dbReference type="GO" id="GO:0140949">
    <property type="term" value="F:histone H3K9 trimethyltransferase activity"/>
    <property type="evidence" value="ECO:0007669"/>
    <property type="project" value="UniProtKB-EC"/>
</dbReference>
<feature type="binding site" evidence="13">
    <location>
        <position position="620"/>
    </location>
    <ligand>
        <name>S-adenosyl-L-methionine</name>
        <dbReference type="ChEBI" id="CHEBI:59789"/>
    </ligand>
</feature>
<feature type="binding site" evidence="13">
    <location>
        <begin position="459"/>
        <end position="461"/>
    </location>
    <ligand>
        <name>S-adenosyl-L-methionine</name>
        <dbReference type="ChEBI" id="CHEBI:59789"/>
    </ligand>
</feature>
<dbReference type="PIRSF" id="PIRSF009343">
    <property type="entry name" value="SUV39_SET"/>
    <property type="match status" value="1"/>
</dbReference>
<evidence type="ECO:0000256" key="15">
    <source>
        <dbReference type="SAM" id="MobiDB-lite"/>
    </source>
</evidence>
<protein>
    <recommendedName>
        <fullName evidence="12">Histone-lysine N-methyltransferase</fullName>
        <ecNumber evidence="12">2.1.1.355</ecNumber>
    </recommendedName>
</protein>
<feature type="domain" description="Post-SET" evidence="19">
    <location>
        <begin position="615"/>
        <end position="631"/>
    </location>
</feature>
<feature type="binding site" evidence="14">
    <location>
        <position position="431"/>
    </location>
    <ligand>
        <name>Zn(2+)</name>
        <dbReference type="ChEBI" id="CHEBI:29105"/>
        <label>2</label>
    </ligand>
</feature>
<feature type="binding site" evidence="14">
    <location>
        <position position="437"/>
    </location>
    <ligand>
        <name>Zn(2+)</name>
        <dbReference type="ChEBI" id="CHEBI:29105"/>
        <label>3</label>
    </ligand>
</feature>
<feature type="compositionally biased region" description="Basic and acidic residues" evidence="15">
    <location>
        <begin position="129"/>
        <end position="145"/>
    </location>
</feature>
<dbReference type="RefSeq" id="XP_011309925.1">
    <property type="nucleotide sequence ID" value="XM_011311623.1"/>
</dbReference>
<feature type="binding site" evidence="14">
    <location>
        <position position="433"/>
    </location>
    <ligand>
        <name>Zn(2+)</name>
        <dbReference type="ChEBI" id="CHEBI:29105"/>
        <label>3</label>
    </ligand>
</feature>
<feature type="binding site" evidence="14">
    <location>
        <position position="619"/>
    </location>
    <ligand>
        <name>Zn(2+)</name>
        <dbReference type="ChEBI" id="CHEBI:29105"/>
        <label>4</label>
    </ligand>
</feature>
<gene>
    <name evidence="21" type="primary">LOC105270590</name>
</gene>
<dbReference type="GO" id="GO:0000775">
    <property type="term" value="C:chromosome, centromeric region"/>
    <property type="evidence" value="ECO:0007669"/>
    <property type="project" value="UniProtKB-SubCell"/>
</dbReference>
<accession>A0A9R1TI94</accession>
<dbReference type="Gene3D" id="2.170.270.10">
    <property type="entry name" value="SET domain"/>
    <property type="match status" value="1"/>
</dbReference>
<dbReference type="InterPro" id="IPR016197">
    <property type="entry name" value="Chromo-like_dom_sf"/>
</dbReference>
<evidence type="ECO:0000256" key="2">
    <source>
        <dbReference type="ARBA" id="ARBA00004584"/>
    </source>
</evidence>
<dbReference type="SMART" id="SM00317">
    <property type="entry name" value="SET"/>
    <property type="match status" value="1"/>
</dbReference>
<keyword evidence="7 12" id="KW-0479">Metal-binding</keyword>
<comment type="catalytic activity">
    <reaction evidence="12">
        <text>L-lysyl(9)-[histone H3] + 3 S-adenosyl-L-methionine = N(6),N(6),N(6)-trimethyl-L-lysyl(9)-[histone H3] + 3 S-adenosyl-L-homocysteine + 3 H(+)</text>
        <dbReference type="Rhea" id="RHEA:60276"/>
        <dbReference type="Rhea" id="RHEA-COMP:15538"/>
        <dbReference type="Rhea" id="RHEA-COMP:15546"/>
        <dbReference type="ChEBI" id="CHEBI:15378"/>
        <dbReference type="ChEBI" id="CHEBI:29969"/>
        <dbReference type="ChEBI" id="CHEBI:57856"/>
        <dbReference type="ChEBI" id="CHEBI:59789"/>
        <dbReference type="ChEBI" id="CHEBI:61961"/>
        <dbReference type="EC" id="2.1.1.355"/>
    </reaction>
</comment>
<feature type="domain" description="SET" evidence="17">
    <location>
        <begin position="448"/>
        <end position="575"/>
    </location>
</feature>
<dbReference type="OrthoDB" id="1045173at2759"/>
<proteinExistence type="inferred from homology"/>
<feature type="binding site" evidence="13">
    <location>
        <position position="574"/>
    </location>
    <ligand>
        <name>S-adenosyl-L-methionine</name>
        <dbReference type="ChEBI" id="CHEBI:59789"/>
    </ligand>
</feature>
<feature type="binding site" evidence="14">
    <location>
        <position position="393"/>
    </location>
    <ligand>
        <name>Zn(2+)</name>
        <dbReference type="ChEBI" id="CHEBI:29105"/>
        <label>1</label>
    </ligand>
</feature>
<dbReference type="EC" id="2.1.1.355" evidence="12"/>
<dbReference type="PANTHER" id="PTHR46223:SF4">
    <property type="entry name" value="HISTONE-LYSINE N-METHYLTRANSFERASE-RELATED"/>
    <property type="match status" value="1"/>
</dbReference>
<dbReference type="SMART" id="SM00468">
    <property type="entry name" value="PreSET"/>
    <property type="match status" value="1"/>
</dbReference>
<organism evidence="20 21">
    <name type="scientific">Fopius arisanus</name>
    <dbReference type="NCBI Taxonomy" id="64838"/>
    <lineage>
        <taxon>Eukaryota</taxon>
        <taxon>Metazoa</taxon>
        <taxon>Ecdysozoa</taxon>
        <taxon>Arthropoda</taxon>
        <taxon>Hexapoda</taxon>
        <taxon>Insecta</taxon>
        <taxon>Pterygota</taxon>
        <taxon>Neoptera</taxon>
        <taxon>Endopterygota</taxon>
        <taxon>Hymenoptera</taxon>
        <taxon>Apocrita</taxon>
        <taxon>Ichneumonoidea</taxon>
        <taxon>Braconidae</taxon>
        <taxon>Opiinae</taxon>
        <taxon>Fopius</taxon>
    </lineage>
</organism>
<dbReference type="InterPro" id="IPR027417">
    <property type="entry name" value="P-loop_NTPase"/>
</dbReference>
<feature type="domain" description="Pre-SET" evidence="18">
    <location>
        <begin position="386"/>
        <end position="445"/>
    </location>
</feature>
<evidence type="ECO:0000256" key="5">
    <source>
        <dbReference type="ARBA" id="ARBA00022679"/>
    </source>
</evidence>
<dbReference type="Proteomes" id="UP000694866">
    <property type="component" value="Unplaced"/>
</dbReference>
<dbReference type="CTD" id="41483"/>
<comment type="subcellular location">
    <subcellularLocation>
        <location evidence="2">Chromosome</location>
        <location evidence="2">Centromere</location>
    </subcellularLocation>
    <subcellularLocation>
        <location evidence="1 12">Nucleus</location>
    </subcellularLocation>
</comment>
<dbReference type="InterPro" id="IPR050973">
    <property type="entry name" value="H3K9_Histone-Lys_N-MTase"/>
</dbReference>
<dbReference type="Pfam" id="PF00385">
    <property type="entry name" value="Chromo"/>
    <property type="match status" value="1"/>
</dbReference>
<dbReference type="SUPFAM" id="SSF52540">
    <property type="entry name" value="P-loop containing nucleoside triphosphate hydrolases"/>
    <property type="match status" value="1"/>
</dbReference>
<dbReference type="GO" id="GO:0005634">
    <property type="term" value="C:nucleus"/>
    <property type="evidence" value="ECO:0007669"/>
    <property type="project" value="UniProtKB-SubCell"/>
</dbReference>
<evidence type="ECO:0000256" key="11">
    <source>
        <dbReference type="ARBA" id="ARBA00023328"/>
    </source>
</evidence>
<evidence type="ECO:0000259" key="18">
    <source>
        <dbReference type="PROSITE" id="PS50867"/>
    </source>
</evidence>
<dbReference type="InterPro" id="IPR023780">
    <property type="entry name" value="Chromo_domain"/>
</dbReference>
<feature type="binding site" evidence="14">
    <location>
        <position position="621"/>
    </location>
    <ligand>
        <name>Zn(2+)</name>
        <dbReference type="ChEBI" id="CHEBI:29105"/>
        <label>4</label>
    </ligand>
</feature>
<evidence type="ECO:0000259" key="17">
    <source>
        <dbReference type="PROSITE" id="PS50280"/>
    </source>
</evidence>
<dbReference type="PROSITE" id="PS50868">
    <property type="entry name" value="POST_SET"/>
    <property type="match status" value="1"/>
</dbReference>
<dbReference type="InterPro" id="IPR000953">
    <property type="entry name" value="Chromo/chromo_shadow_dom"/>
</dbReference>
<evidence type="ECO:0000256" key="13">
    <source>
        <dbReference type="PIRSR" id="PIRSR009343-1"/>
    </source>
</evidence>
<dbReference type="KEGG" id="fas:105270590"/>
<feature type="binding site" evidence="14">
    <location>
        <position position="388"/>
    </location>
    <ligand>
        <name>Zn(2+)</name>
        <dbReference type="ChEBI" id="CHEBI:29105"/>
        <label>1</label>
    </ligand>
</feature>
<dbReference type="SUPFAM" id="SSF54160">
    <property type="entry name" value="Chromo domain-like"/>
    <property type="match status" value="1"/>
</dbReference>
<keyword evidence="10 12" id="KW-0539">Nucleus</keyword>
<feature type="binding site" evidence="14">
    <location>
        <position position="427"/>
    </location>
    <ligand>
        <name>Zn(2+)</name>
        <dbReference type="ChEBI" id="CHEBI:29105"/>
        <label>3</label>
    </ligand>
</feature>
<reference evidence="21" key="1">
    <citation type="submission" date="2025-08" db="UniProtKB">
        <authorList>
            <consortium name="RefSeq"/>
        </authorList>
    </citation>
    <scope>IDENTIFICATION</scope>
    <source>
        <strain evidence="21">USDA-PBARC FA_bdor</strain>
        <tissue evidence="21">Whole organism</tissue>
    </source>
</reference>
<evidence type="ECO:0000259" key="19">
    <source>
        <dbReference type="PROSITE" id="PS50868"/>
    </source>
</evidence>
<evidence type="ECO:0000313" key="20">
    <source>
        <dbReference type="Proteomes" id="UP000694866"/>
    </source>
</evidence>
<evidence type="ECO:0000256" key="14">
    <source>
        <dbReference type="PIRSR" id="PIRSR009343-2"/>
    </source>
</evidence>
<dbReference type="PROSITE" id="PS50013">
    <property type="entry name" value="CHROMO_2"/>
    <property type="match status" value="1"/>
</dbReference>
<keyword evidence="5 12" id="KW-0808">Transferase</keyword>
<evidence type="ECO:0000256" key="1">
    <source>
        <dbReference type="ARBA" id="ARBA00004123"/>
    </source>
</evidence>
<dbReference type="AlphaFoldDB" id="A0A9R1TI94"/>
<evidence type="ECO:0000256" key="8">
    <source>
        <dbReference type="ARBA" id="ARBA00022833"/>
    </source>
</evidence>
<dbReference type="Gene3D" id="2.40.50.40">
    <property type="match status" value="1"/>
</dbReference>
<dbReference type="PROSITE" id="PS00598">
    <property type="entry name" value="CHROMO_1"/>
    <property type="match status" value="1"/>
</dbReference>
<keyword evidence="9 12" id="KW-0156">Chromatin regulator</keyword>
<evidence type="ECO:0000256" key="9">
    <source>
        <dbReference type="ARBA" id="ARBA00022853"/>
    </source>
</evidence>
<sequence length="631" mass="71346">MGGEEGIGVTTGQPNLYKQDLSKLDVTKLTALSPEVISRQATINIGTIGHVAHGKSTIVKAISGVQTVRFKNELERNITIKLEARVTESTTGELAELPGDTSEMPISSDKRARASTGQSPPPTKRVRRSSSDDKTSEDSAFHETMIEDDDSCTQQQDDLIKDDEREIYKKYGLKKLSIKLNDIYKTGDTLAITPEIYEVERILDKKIKDGETLYYIKWKNWSSDHNTWEPVTNLTDCPELLDQFETDRTNLLEKFKNTENFYPDVKALEIHMKELKRLKKSINDVEVEETSLYKNLRTHFKPNAEKNVKLIERIKAGIIHSMYCSSRRDQLDSLQGWETEINTITKGKPVVTVENTVDLEVTPQDFYYIDDYLPGAGVTIPDEPPIGCECDKCDAKAKCCYAQYEGGFPYTTGCRVRVPPGTPIYECNKRCTCPPDCKNRVVQRGSMVNLCIFRTDNGRGWGVKTKKLIKKGTFITAYVGEVITNEEAEKRGKEYDAAGRTYLFDLDFNEVEEQCPYTVDAALYGNISHFINHSCEPNAAVYGVWIDCLDPNLPKLALFATKDIHKDEEITFDYMCQTSKSFEKKKMTTMVELNASNEARLAGDKEDGIVQIPDNKTKCKCGAKTCRQYLF</sequence>
<keyword evidence="6 12" id="KW-0949">S-adenosyl-L-methionine</keyword>
<feature type="binding site" evidence="14">
    <location>
        <position position="393"/>
    </location>
    <ligand>
        <name>Zn(2+)</name>
        <dbReference type="ChEBI" id="CHEBI:29105"/>
        <label>3</label>
    </ligand>
</feature>
<feature type="binding site" evidence="14">
    <location>
        <position position="390"/>
    </location>
    <ligand>
        <name>Zn(2+)</name>
        <dbReference type="ChEBI" id="CHEBI:29105"/>
        <label>1</label>
    </ligand>
</feature>
<feature type="binding site" evidence="14">
    <location>
        <position position="400"/>
    </location>
    <ligand>
        <name>Zn(2+)</name>
        <dbReference type="ChEBI" id="CHEBI:29105"/>
        <label>2</label>
    </ligand>
</feature>
<keyword evidence="4 12" id="KW-0489">Methyltransferase</keyword>
<dbReference type="GeneID" id="105270590"/>
<keyword evidence="3" id="KW-0158">Chromosome</keyword>
<evidence type="ECO:0000256" key="3">
    <source>
        <dbReference type="ARBA" id="ARBA00022454"/>
    </source>
</evidence>
<dbReference type="GO" id="GO:0032259">
    <property type="term" value="P:methylation"/>
    <property type="evidence" value="ECO:0007669"/>
    <property type="project" value="UniProtKB-KW"/>
</dbReference>
<comment type="similarity">
    <text evidence="12">Belongs to the class V-like SAM-binding methyltransferase superfamily. Histone-lysine methyltransferase family. Suvar3-9 subfamily.</text>
</comment>
<dbReference type="InterPro" id="IPR001214">
    <property type="entry name" value="SET_dom"/>
</dbReference>
<feature type="region of interest" description="Disordered" evidence="15">
    <location>
        <begin position="89"/>
        <end position="154"/>
    </location>
</feature>